<organism evidence="2">
    <name type="scientific">Octopus bimaculoides</name>
    <name type="common">California two-spotted octopus</name>
    <dbReference type="NCBI Taxonomy" id="37653"/>
    <lineage>
        <taxon>Eukaryota</taxon>
        <taxon>Metazoa</taxon>
        <taxon>Spiralia</taxon>
        <taxon>Lophotrochozoa</taxon>
        <taxon>Mollusca</taxon>
        <taxon>Cephalopoda</taxon>
        <taxon>Coleoidea</taxon>
        <taxon>Octopodiformes</taxon>
        <taxon>Octopoda</taxon>
        <taxon>Incirrata</taxon>
        <taxon>Octopodidae</taxon>
        <taxon>Octopus</taxon>
    </lineage>
</organism>
<dbReference type="EMBL" id="KQ415940">
    <property type="protein sequence ID" value="KOF99555.1"/>
    <property type="molecule type" value="Genomic_DNA"/>
</dbReference>
<evidence type="ECO:0000256" key="1">
    <source>
        <dbReference type="SAM" id="Phobius"/>
    </source>
</evidence>
<keyword evidence="1" id="KW-0812">Transmembrane</keyword>
<keyword evidence="1" id="KW-0472">Membrane</keyword>
<feature type="transmembrane region" description="Helical" evidence="1">
    <location>
        <begin position="46"/>
        <end position="65"/>
    </location>
</feature>
<proteinExistence type="predicted"/>
<dbReference type="AlphaFoldDB" id="A0A0L8IEU4"/>
<name>A0A0L8IEU4_OCTBM</name>
<feature type="transmembrane region" description="Helical" evidence="1">
    <location>
        <begin position="139"/>
        <end position="160"/>
    </location>
</feature>
<accession>A0A0L8IEU4</accession>
<reference evidence="2" key="1">
    <citation type="submission" date="2015-07" db="EMBL/GenBank/DDBJ databases">
        <title>MeaNS - Measles Nucleotide Surveillance Program.</title>
        <authorList>
            <person name="Tran T."/>
            <person name="Druce J."/>
        </authorList>
    </citation>
    <scope>NUCLEOTIDE SEQUENCE</scope>
    <source>
        <strain evidence="2">UCB-OBI-ISO-001</strain>
        <tissue evidence="2">Gonad</tissue>
    </source>
</reference>
<protein>
    <submittedName>
        <fullName evidence="2">Uncharacterized protein</fullName>
    </submittedName>
</protein>
<sequence>MAVCCVCLMSMYIYLCMHSCMYLELFFLVYLILVLVHFFYCYHLNVYLVSCLYCIVSTSSVNALVVNSLFQVTIAFHLYIYIFFFVTCQFHQFGSQCAVAMLDQCFIITFLKNNFSSADHRPIESRNHLTTAEFIPTPIFIGSLVFVFLLASGLGFIVGFKVSTCKDSQDNDSTIDDATANLRVHQENDHYYAKPDNRAPTKYNNYWDGSPRAGKVPNNGSEFRPVNTYTNVKGKTYL</sequence>
<evidence type="ECO:0000313" key="2">
    <source>
        <dbReference type="EMBL" id="KOF99555.1"/>
    </source>
</evidence>
<dbReference type="OrthoDB" id="9988752at2759"/>
<keyword evidence="1" id="KW-1133">Transmembrane helix</keyword>
<feature type="transmembrane region" description="Helical" evidence="1">
    <location>
        <begin position="12"/>
        <end position="40"/>
    </location>
</feature>
<gene>
    <name evidence="2" type="ORF">OCBIM_22015239mg</name>
</gene>
<feature type="transmembrane region" description="Helical" evidence="1">
    <location>
        <begin position="72"/>
        <end position="93"/>
    </location>
</feature>